<evidence type="ECO:0000313" key="3">
    <source>
        <dbReference type="Proteomes" id="UP000726777"/>
    </source>
</evidence>
<dbReference type="AlphaFoldDB" id="A0A9Q3UFK5"/>
<proteinExistence type="predicted"/>
<dbReference type="EMBL" id="JACVHL010000019">
    <property type="protein sequence ID" value="MCC3806903.1"/>
    <property type="molecule type" value="Genomic_DNA"/>
</dbReference>
<comment type="caution">
    <text evidence="2">The sequence shown here is derived from an EMBL/GenBank/DDBJ whole genome shotgun (WGS) entry which is preliminary data.</text>
</comment>
<accession>A0A9Q3UFK5</accession>
<organism evidence="2 3">
    <name type="scientific">Vibrio parahaemolyticus</name>
    <dbReference type="NCBI Taxonomy" id="670"/>
    <lineage>
        <taxon>Bacteria</taxon>
        <taxon>Pseudomonadati</taxon>
        <taxon>Pseudomonadota</taxon>
        <taxon>Gammaproteobacteria</taxon>
        <taxon>Vibrionales</taxon>
        <taxon>Vibrionaceae</taxon>
        <taxon>Vibrio</taxon>
    </lineage>
</organism>
<dbReference type="RefSeq" id="WP_193237429.1">
    <property type="nucleotide sequence ID" value="NZ_CP064041.1"/>
</dbReference>
<sequence>MLELTCPNKMERELCLPIKVVALLREASPSRSAKPGAQFPYHSPEPKTRK</sequence>
<name>A0A9Q3UFK5_VIBPH</name>
<feature type="region of interest" description="Disordered" evidence="1">
    <location>
        <begin position="28"/>
        <end position="50"/>
    </location>
</feature>
<reference evidence="2" key="1">
    <citation type="submission" date="2020-09" db="EMBL/GenBank/DDBJ databases">
        <title>Genome sequence of Vibrio parahaemolyticus isolates.</title>
        <authorList>
            <person name="Hammerl J.A."/>
            <person name="Strauch E."/>
        </authorList>
    </citation>
    <scope>NUCLEOTIDE SEQUENCE</scope>
    <source>
        <strain evidence="2">17-VB00146</strain>
    </source>
</reference>
<evidence type="ECO:0000313" key="2">
    <source>
        <dbReference type="EMBL" id="MCC3806903.1"/>
    </source>
</evidence>
<evidence type="ECO:0000256" key="1">
    <source>
        <dbReference type="SAM" id="MobiDB-lite"/>
    </source>
</evidence>
<dbReference type="Proteomes" id="UP000726777">
    <property type="component" value="Unassembled WGS sequence"/>
</dbReference>
<protein>
    <submittedName>
        <fullName evidence="2">Uncharacterized protein</fullName>
    </submittedName>
</protein>
<gene>
    <name evidence="2" type="ORF">IB292_17930</name>
</gene>